<proteinExistence type="predicted"/>
<comment type="caution">
    <text evidence="1">The sequence shown here is derived from an EMBL/GenBank/DDBJ whole genome shotgun (WGS) entry which is preliminary data.</text>
</comment>
<accession>A0A3R8JNX9</accession>
<dbReference type="AlphaFoldDB" id="A0A3R8JNX9"/>
<dbReference type="RefSeq" id="WP_125128124.1">
    <property type="nucleotide sequence ID" value="NZ_RHJS01000002.1"/>
</dbReference>
<evidence type="ECO:0000313" key="1">
    <source>
        <dbReference type="EMBL" id="RRK32678.1"/>
    </source>
</evidence>
<dbReference type="InterPro" id="IPR043743">
    <property type="entry name" value="DUF5688"/>
</dbReference>
<dbReference type="Proteomes" id="UP000274920">
    <property type="component" value="Unassembled WGS sequence"/>
</dbReference>
<dbReference type="EMBL" id="RHJS01000002">
    <property type="protein sequence ID" value="RRK32678.1"/>
    <property type="molecule type" value="Genomic_DNA"/>
</dbReference>
<sequence length="301" mass="35648">MENTKKMEYTEFKESLKNLVQEKSDSDMKVEIVQIIKNNQIKSENLTYKSRDYNLFPSIWLEELYQQYQEYGMDWCVDMAVSILKNVKRIDEDQLMESWESAKGRIIVELIKESWNQELLVEIPYKAFLDLAVIYRLKMWECKSGDVVHTVTNEMMEHWNITEEELYETALTNLQKEEFEIIGLHQVLQDMIEEHIDVEQKGEFHGWAYVFTNRSRIKGAAAMLRTDLLNRFAEAHGSDLFILPSSVHEVILLPAKEDENTAELRRIVRETNEEIVNEEEWLSDEVYYFRRSTGAVELIPE</sequence>
<name>A0A3R8JNX9_9FIRM</name>
<reference evidence="1" key="1">
    <citation type="submission" date="2018-10" db="EMBL/GenBank/DDBJ databases">
        <title>Schaedlerella arabinophila gen. nov. sp. nov., isolated from the mouse intestinal tract and comparative analysis with the genome of the closely related altered Schaedler flora strain ASF502.</title>
        <authorList>
            <person name="Miyake S."/>
            <person name="Soh M."/>
            <person name="Seedorf H."/>
        </authorList>
    </citation>
    <scope>NUCLEOTIDE SEQUENCE [LARGE SCALE GENOMIC DNA]</scope>
    <source>
        <strain evidence="1">DSM 106076</strain>
    </source>
</reference>
<keyword evidence="2" id="KW-1185">Reference proteome</keyword>
<evidence type="ECO:0000313" key="2">
    <source>
        <dbReference type="Proteomes" id="UP000274920"/>
    </source>
</evidence>
<gene>
    <name evidence="1" type="ORF">EBB54_15910</name>
</gene>
<organism evidence="1 2">
    <name type="scientific">Schaedlerella arabinosiphila</name>
    <dbReference type="NCBI Taxonomy" id="2044587"/>
    <lineage>
        <taxon>Bacteria</taxon>
        <taxon>Bacillati</taxon>
        <taxon>Bacillota</taxon>
        <taxon>Clostridia</taxon>
        <taxon>Lachnospirales</taxon>
        <taxon>Lachnospiraceae</taxon>
        <taxon>Schaedlerella</taxon>
    </lineage>
</organism>
<protein>
    <submittedName>
        <fullName evidence="1">Uncharacterized protein</fullName>
    </submittedName>
</protein>
<dbReference type="Pfam" id="PF18941">
    <property type="entry name" value="DUF5688"/>
    <property type="match status" value="1"/>
</dbReference>